<gene>
    <name evidence="1" type="ORF">SCOCK_180121</name>
</gene>
<dbReference type="Proteomes" id="UP001152519">
    <property type="component" value="Unassembled WGS sequence"/>
</dbReference>
<name>A0A9W4GQJ7_9ACTN</name>
<sequence>MKRRRYGRRRSCGHKVAHTSQAAAAHRDALLDLGATSLTVYRCRYCGHLRVGHRSKTR</sequence>
<keyword evidence="2" id="KW-1185">Reference proteome</keyword>
<comment type="caution">
    <text evidence="1">The sequence shown here is derived from an EMBL/GenBank/DDBJ whole genome shotgun (WGS) entry which is preliminary data.</text>
</comment>
<accession>A0A9W4GQJ7</accession>
<dbReference type="EMBL" id="CAJSLV010000046">
    <property type="protein sequence ID" value="CAG6392744.1"/>
    <property type="molecule type" value="Genomic_DNA"/>
</dbReference>
<organism evidence="1 2">
    <name type="scientific">Actinacidiphila cocklensis</name>
    <dbReference type="NCBI Taxonomy" id="887465"/>
    <lineage>
        <taxon>Bacteria</taxon>
        <taxon>Bacillati</taxon>
        <taxon>Actinomycetota</taxon>
        <taxon>Actinomycetes</taxon>
        <taxon>Kitasatosporales</taxon>
        <taxon>Streptomycetaceae</taxon>
        <taxon>Actinacidiphila</taxon>
    </lineage>
</organism>
<proteinExistence type="predicted"/>
<dbReference type="RefSeq" id="WP_251487646.1">
    <property type="nucleotide sequence ID" value="NZ_CAJSLV010000046.1"/>
</dbReference>
<dbReference type="AlphaFoldDB" id="A0A9W4GQJ7"/>
<evidence type="ECO:0000313" key="2">
    <source>
        <dbReference type="Proteomes" id="UP001152519"/>
    </source>
</evidence>
<protein>
    <submittedName>
        <fullName evidence="1">Uncharacterized protein</fullName>
    </submittedName>
</protein>
<evidence type="ECO:0000313" key="1">
    <source>
        <dbReference type="EMBL" id="CAG6392744.1"/>
    </source>
</evidence>
<reference evidence="1" key="1">
    <citation type="submission" date="2021-05" db="EMBL/GenBank/DDBJ databases">
        <authorList>
            <person name="Arsene-Ploetze F."/>
        </authorList>
    </citation>
    <scope>NUCLEOTIDE SEQUENCE</scope>
    <source>
        <strain evidence="1">DSM 42138</strain>
    </source>
</reference>